<evidence type="ECO:0000313" key="2">
    <source>
        <dbReference type="EMBL" id="SFD91280.1"/>
    </source>
</evidence>
<dbReference type="AlphaFoldDB" id="A0A1I1WDW4"/>
<name>A0A1I1WDW4_9GAMM</name>
<feature type="compositionally biased region" description="Basic and acidic residues" evidence="1">
    <location>
        <begin position="90"/>
        <end position="100"/>
    </location>
</feature>
<sequence>MAEAEQPALPSQEERAQLAYMVLTLMRRWGLEDSQKLTLLGLSPRDKKALQAHKKGRPLEPDPETLGRTSGMLVIHQRLVDRYPDDEEQRTEVDPDFRTR</sequence>
<protein>
    <submittedName>
        <fullName evidence="2">Uncharacterized protein</fullName>
    </submittedName>
</protein>
<dbReference type="STRING" id="1123397.SAMN05660831_02595"/>
<proteinExistence type="predicted"/>
<gene>
    <name evidence="2" type="ORF">SAMN05660831_02595</name>
</gene>
<reference evidence="2 3" key="1">
    <citation type="submission" date="2016-10" db="EMBL/GenBank/DDBJ databases">
        <authorList>
            <person name="de Groot N.N."/>
        </authorList>
    </citation>
    <scope>NUCLEOTIDE SEQUENCE [LARGE SCALE GENOMIC DNA]</scope>
    <source>
        <strain evidence="2 3">HL3</strain>
    </source>
</reference>
<evidence type="ECO:0000256" key="1">
    <source>
        <dbReference type="SAM" id="MobiDB-lite"/>
    </source>
</evidence>
<dbReference type="RefSeq" id="WP_093429205.1">
    <property type="nucleotide sequence ID" value="NZ_FOMJ01000012.1"/>
</dbReference>
<dbReference type="Proteomes" id="UP000198611">
    <property type="component" value="Unassembled WGS sequence"/>
</dbReference>
<organism evidence="2 3">
    <name type="scientific">Thiohalospira halophila DSM 15071</name>
    <dbReference type="NCBI Taxonomy" id="1123397"/>
    <lineage>
        <taxon>Bacteria</taxon>
        <taxon>Pseudomonadati</taxon>
        <taxon>Pseudomonadota</taxon>
        <taxon>Gammaproteobacteria</taxon>
        <taxon>Thiohalospirales</taxon>
        <taxon>Thiohalospiraceae</taxon>
        <taxon>Thiohalospira</taxon>
    </lineage>
</organism>
<dbReference type="OrthoDB" id="117888at2"/>
<accession>A0A1I1WDW4</accession>
<keyword evidence="3" id="KW-1185">Reference proteome</keyword>
<dbReference type="EMBL" id="FOMJ01000012">
    <property type="protein sequence ID" value="SFD91280.1"/>
    <property type="molecule type" value="Genomic_DNA"/>
</dbReference>
<evidence type="ECO:0000313" key="3">
    <source>
        <dbReference type="Proteomes" id="UP000198611"/>
    </source>
</evidence>
<feature type="region of interest" description="Disordered" evidence="1">
    <location>
        <begin position="48"/>
        <end position="100"/>
    </location>
</feature>